<feature type="transmembrane region" description="Helical" evidence="1">
    <location>
        <begin position="12"/>
        <end position="37"/>
    </location>
</feature>
<protein>
    <submittedName>
        <fullName evidence="2">Uncharacterized protein</fullName>
    </submittedName>
</protein>
<dbReference type="Proteomes" id="UP000198619">
    <property type="component" value="Unassembled WGS sequence"/>
</dbReference>
<dbReference type="EMBL" id="FOKI01000027">
    <property type="protein sequence ID" value="SFB30289.1"/>
    <property type="molecule type" value="Genomic_DNA"/>
</dbReference>
<sequence>MRKYILKIKGLFSITCFFQLVISALGGGWAFVLQYMADLATGGDMNKFL</sequence>
<dbReference type="RefSeq" id="WP_177199434.1">
    <property type="nucleotide sequence ID" value="NZ_FOKI01000027.1"/>
</dbReference>
<keyword evidence="3" id="KW-1185">Reference proteome</keyword>
<accession>A0A1I0ZX60</accession>
<evidence type="ECO:0000313" key="3">
    <source>
        <dbReference type="Proteomes" id="UP000198619"/>
    </source>
</evidence>
<proteinExistence type="predicted"/>
<keyword evidence="1" id="KW-0812">Transmembrane</keyword>
<organism evidence="2 3">
    <name type="scientific">Clostridium frigidicarnis</name>
    <dbReference type="NCBI Taxonomy" id="84698"/>
    <lineage>
        <taxon>Bacteria</taxon>
        <taxon>Bacillati</taxon>
        <taxon>Bacillota</taxon>
        <taxon>Clostridia</taxon>
        <taxon>Eubacteriales</taxon>
        <taxon>Clostridiaceae</taxon>
        <taxon>Clostridium</taxon>
    </lineage>
</organism>
<keyword evidence="1" id="KW-0472">Membrane</keyword>
<name>A0A1I0ZX60_9CLOT</name>
<gene>
    <name evidence="2" type="ORF">SAMN04488528_10275</name>
</gene>
<dbReference type="AlphaFoldDB" id="A0A1I0ZX60"/>
<reference evidence="2 3" key="1">
    <citation type="submission" date="2016-10" db="EMBL/GenBank/DDBJ databases">
        <authorList>
            <person name="de Groot N.N."/>
        </authorList>
    </citation>
    <scope>NUCLEOTIDE SEQUENCE [LARGE SCALE GENOMIC DNA]</scope>
    <source>
        <strain evidence="2 3">DSM 12271</strain>
    </source>
</reference>
<evidence type="ECO:0000313" key="2">
    <source>
        <dbReference type="EMBL" id="SFB30289.1"/>
    </source>
</evidence>
<evidence type="ECO:0000256" key="1">
    <source>
        <dbReference type="SAM" id="Phobius"/>
    </source>
</evidence>
<keyword evidence="1" id="KW-1133">Transmembrane helix</keyword>